<dbReference type="PANTHER" id="PTHR30182:SF1">
    <property type="entry name" value="L-SERINE DEHYDRATASE 1"/>
    <property type="match status" value="1"/>
</dbReference>
<keyword evidence="7 11" id="KW-0408">Iron</keyword>
<dbReference type="Pfam" id="PF03313">
    <property type="entry name" value="SDH_alpha"/>
    <property type="match status" value="1"/>
</dbReference>
<evidence type="ECO:0000313" key="13">
    <source>
        <dbReference type="EMBL" id="RCX09571.1"/>
    </source>
</evidence>
<keyword evidence="4 11" id="KW-0312">Gluconeogenesis</keyword>
<evidence type="ECO:0000256" key="6">
    <source>
        <dbReference type="ARBA" id="ARBA00022723"/>
    </source>
</evidence>
<organism evidence="13 14">
    <name type="scientific">Anaerobacterium chartisolvens</name>
    <dbReference type="NCBI Taxonomy" id="1297424"/>
    <lineage>
        <taxon>Bacteria</taxon>
        <taxon>Bacillati</taxon>
        <taxon>Bacillota</taxon>
        <taxon>Clostridia</taxon>
        <taxon>Eubacteriales</taxon>
        <taxon>Oscillospiraceae</taxon>
        <taxon>Anaerobacterium</taxon>
    </lineage>
</organism>
<evidence type="ECO:0000259" key="12">
    <source>
        <dbReference type="Pfam" id="PF03313"/>
    </source>
</evidence>
<evidence type="ECO:0000256" key="5">
    <source>
        <dbReference type="ARBA" id="ARBA00022485"/>
    </source>
</evidence>
<sequence length="287" mass="29559">MSIRNSLKDLEKESVEQGKKISQIILEDQSAEIDIPCSEVFLRMTSNFHVMKESVTEGTENGKAFSSGTCGSDSRRLHDYLRKGHNICGDILSGALIKSLAVSRYNSCMGRIVAAPTAGSCGIIPAVLLSVMEERGLGEHDVVMSLFNAGGVGMVIASRATLSGAEGGCQAECGSAAAMAASAVVELLGGSPEQCGHACAIALKNTLGLICDPVGGLVQVPCIKRNAMGTANALVAAQLALAGIQSAIPADEVIDAMKAVGQKMSSDFKETAKGGLADTPTARRGMG</sequence>
<comment type="catalytic activity">
    <reaction evidence="10 11">
        <text>L-serine = pyruvate + NH4(+)</text>
        <dbReference type="Rhea" id="RHEA:19169"/>
        <dbReference type="ChEBI" id="CHEBI:15361"/>
        <dbReference type="ChEBI" id="CHEBI:28938"/>
        <dbReference type="ChEBI" id="CHEBI:33384"/>
        <dbReference type="EC" id="4.3.1.17"/>
    </reaction>
</comment>
<keyword evidence="5 11" id="KW-0004">4Fe-4S</keyword>
<gene>
    <name evidence="13" type="ORF">DFR58_1352</name>
</gene>
<protein>
    <recommendedName>
        <fullName evidence="11">L-serine dehydratase</fullName>
        <ecNumber evidence="11">4.3.1.17</ecNumber>
    </recommendedName>
</protein>
<keyword evidence="14" id="KW-1185">Reference proteome</keyword>
<comment type="cofactor">
    <cofactor evidence="1 11">
        <name>[4Fe-4S] cluster</name>
        <dbReference type="ChEBI" id="CHEBI:49883"/>
    </cofactor>
</comment>
<evidence type="ECO:0000256" key="8">
    <source>
        <dbReference type="ARBA" id="ARBA00023014"/>
    </source>
</evidence>
<dbReference type="Proteomes" id="UP000253034">
    <property type="component" value="Unassembled WGS sequence"/>
</dbReference>
<comment type="pathway">
    <text evidence="2">Carbohydrate biosynthesis; gluconeogenesis.</text>
</comment>
<comment type="caution">
    <text evidence="13">The sequence shown here is derived from an EMBL/GenBank/DDBJ whole genome shotgun (WGS) entry which is preliminary data.</text>
</comment>
<dbReference type="SUPFAM" id="SSF103378">
    <property type="entry name" value="2-methylcitrate dehydratase PrpD"/>
    <property type="match status" value="1"/>
</dbReference>
<evidence type="ECO:0000256" key="11">
    <source>
        <dbReference type="RuleBase" id="RU366059"/>
    </source>
</evidence>
<dbReference type="InterPro" id="IPR004642">
    <property type="entry name" value="Ser_deHydtase_asu"/>
</dbReference>
<dbReference type="EMBL" id="QPJT01000035">
    <property type="protein sequence ID" value="RCX09571.1"/>
    <property type="molecule type" value="Genomic_DNA"/>
</dbReference>
<comment type="similarity">
    <text evidence="3 11">Belongs to the iron-sulfur dependent L-serine dehydratase family.</text>
</comment>
<accession>A0A369AK74</accession>
<evidence type="ECO:0000256" key="3">
    <source>
        <dbReference type="ARBA" id="ARBA00008636"/>
    </source>
</evidence>
<dbReference type="EC" id="4.3.1.17" evidence="11"/>
<dbReference type="GO" id="GO:0003941">
    <property type="term" value="F:L-serine ammonia-lyase activity"/>
    <property type="evidence" value="ECO:0007669"/>
    <property type="project" value="UniProtKB-UniRule"/>
</dbReference>
<evidence type="ECO:0000256" key="7">
    <source>
        <dbReference type="ARBA" id="ARBA00023004"/>
    </source>
</evidence>
<dbReference type="GO" id="GO:0006094">
    <property type="term" value="P:gluconeogenesis"/>
    <property type="evidence" value="ECO:0007669"/>
    <property type="project" value="UniProtKB-KW"/>
</dbReference>
<keyword evidence="6 11" id="KW-0479">Metal-binding</keyword>
<dbReference type="InterPro" id="IPR005130">
    <property type="entry name" value="Ser_deHydtase-like_asu"/>
</dbReference>
<reference evidence="13 14" key="1">
    <citation type="submission" date="2018-07" db="EMBL/GenBank/DDBJ databases">
        <title>Genomic Encyclopedia of Type Strains, Phase IV (KMG-IV): sequencing the most valuable type-strain genomes for metagenomic binning, comparative biology and taxonomic classification.</title>
        <authorList>
            <person name="Goeker M."/>
        </authorList>
    </citation>
    <scope>NUCLEOTIDE SEQUENCE [LARGE SCALE GENOMIC DNA]</scope>
    <source>
        <strain evidence="13 14">DSM 27016</strain>
    </source>
</reference>
<proteinExistence type="inferred from homology"/>
<keyword evidence="8 11" id="KW-0411">Iron-sulfur</keyword>
<evidence type="ECO:0000313" key="14">
    <source>
        <dbReference type="Proteomes" id="UP000253034"/>
    </source>
</evidence>
<evidence type="ECO:0000256" key="1">
    <source>
        <dbReference type="ARBA" id="ARBA00001966"/>
    </source>
</evidence>
<evidence type="ECO:0000256" key="4">
    <source>
        <dbReference type="ARBA" id="ARBA00022432"/>
    </source>
</evidence>
<evidence type="ECO:0000256" key="9">
    <source>
        <dbReference type="ARBA" id="ARBA00023239"/>
    </source>
</evidence>
<evidence type="ECO:0000256" key="2">
    <source>
        <dbReference type="ARBA" id="ARBA00004742"/>
    </source>
</evidence>
<dbReference type="NCBIfam" id="TIGR00718">
    <property type="entry name" value="sda_alpha"/>
    <property type="match status" value="1"/>
</dbReference>
<feature type="domain" description="Serine dehydratase-like alpha subunit" evidence="12">
    <location>
        <begin position="16"/>
        <end position="277"/>
    </location>
</feature>
<dbReference type="OrthoDB" id="9805537at2"/>
<dbReference type="PANTHER" id="PTHR30182">
    <property type="entry name" value="L-SERINE DEHYDRATASE"/>
    <property type="match status" value="1"/>
</dbReference>
<dbReference type="AlphaFoldDB" id="A0A369AK74"/>
<dbReference type="InterPro" id="IPR036148">
    <property type="entry name" value="MmgE/PrpD_sf"/>
</dbReference>
<dbReference type="InterPro" id="IPR051318">
    <property type="entry name" value="Fe-S_L-Ser"/>
</dbReference>
<dbReference type="RefSeq" id="WP_114299848.1">
    <property type="nucleotide sequence ID" value="NZ_QPJT01000035.1"/>
</dbReference>
<dbReference type="GO" id="GO:0051539">
    <property type="term" value="F:4 iron, 4 sulfur cluster binding"/>
    <property type="evidence" value="ECO:0007669"/>
    <property type="project" value="UniProtKB-UniRule"/>
</dbReference>
<keyword evidence="9 11" id="KW-0456">Lyase</keyword>
<dbReference type="GO" id="GO:0046872">
    <property type="term" value="F:metal ion binding"/>
    <property type="evidence" value="ECO:0007669"/>
    <property type="project" value="UniProtKB-KW"/>
</dbReference>
<name>A0A369AK74_9FIRM</name>
<evidence type="ECO:0000256" key="10">
    <source>
        <dbReference type="ARBA" id="ARBA00049406"/>
    </source>
</evidence>